<evidence type="ECO:0000256" key="5">
    <source>
        <dbReference type="ARBA" id="ARBA00022989"/>
    </source>
</evidence>
<feature type="transmembrane region" description="Helical" evidence="7">
    <location>
        <begin position="139"/>
        <end position="166"/>
    </location>
</feature>
<feature type="compositionally biased region" description="Polar residues" evidence="8">
    <location>
        <begin position="8"/>
        <end position="24"/>
    </location>
</feature>
<feature type="transmembrane region" description="Helical" evidence="7">
    <location>
        <begin position="61"/>
        <end position="79"/>
    </location>
</feature>
<comment type="similarity">
    <text evidence="2 7">Belongs to the Casparian strip membrane proteins (CASP) family.</text>
</comment>
<gene>
    <name evidence="10" type="ORF">RND81_05G009200</name>
</gene>
<accession>A0AAW1KSB1</accession>
<evidence type="ECO:0000313" key="10">
    <source>
        <dbReference type="EMBL" id="KAK9723575.1"/>
    </source>
</evidence>
<feature type="transmembrane region" description="Helical" evidence="7">
    <location>
        <begin position="192"/>
        <end position="214"/>
    </location>
</feature>
<keyword evidence="3 7" id="KW-1003">Cell membrane</keyword>
<evidence type="ECO:0000313" key="11">
    <source>
        <dbReference type="Proteomes" id="UP001443914"/>
    </source>
</evidence>
<dbReference type="AlphaFoldDB" id="A0AAW1KSB1"/>
<dbReference type="NCBIfam" id="TIGR01569">
    <property type="entry name" value="A_tha_TIGR01569"/>
    <property type="match status" value="1"/>
</dbReference>
<keyword evidence="5 7" id="KW-1133">Transmembrane helix</keyword>
<reference evidence="10" key="1">
    <citation type="submission" date="2024-03" db="EMBL/GenBank/DDBJ databases">
        <title>WGS assembly of Saponaria officinalis var. Norfolk2.</title>
        <authorList>
            <person name="Jenkins J."/>
            <person name="Shu S."/>
            <person name="Grimwood J."/>
            <person name="Barry K."/>
            <person name="Goodstein D."/>
            <person name="Schmutz J."/>
            <person name="Leebens-Mack J."/>
            <person name="Osbourn A."/>
        </authorList>
    </citation>
    <scope>NUCLEOTIDE SEQUENCE [LARGE SCALE GENOMIC DNA]</scope>
    <source>
        <strain evidence="10">JIC</strain>
    </source>
</reference>
<evidence type="ECO:0000256" key="6">
    <source>
        <dbReference type="ARBA" id="ARBA00023136"/>
    </source>
</evidence>
<comment type="subunit">
    <text evidence="7">Homodimer and heterodimers.</text>
</comment>
<sequence length="217" mass="23130">MMKHAEDQQYSSLEVEAETSNSKGKTPIMETPFIGKVAREAGHDAGRGGAAVSRGIGIIDFVTRLITLAALLAATIAMGTTNQTLPFFTQFFQFQARYYDLPTFTYFVIANAIAATYVVLSMPFSIVTIVRPLAKAPRLVLITLDAIAATLTTSAAAAAAAIVYLAHKGNTNTNWVAICQQFGNFCQRSSGAVVGSFIAAALFMLLVILSAVSLKTH</sequence>
<evidence type="ECO:0000256" key="4">
    <source>
        <dbReference type="ARBA" id="ARBA00022692"/>
    </source>
</evidence>
<dbReference type="EMBL" id="JBDFQZ010000005">
    <property type="protein sequence ID" value="KAK9723575.1"/>
    <property type="molecule type" value="Genomic_DNA"/>
</dbReference>
<comment type="caution">
    <text evidence="10">The sequence shown here is derived from an EMBL/GenBank/DDBJ whole genome shotgun (WGS) entry which is preliminary data.</text>
</comment>
<comment type="subcellular location">
    <subcellularLocation>
        <location evidence="1 7">Cell membrane</location>
        <topology evidence="1 7">Multi-pass membrane protein</topology>
    </subcellularLocation>
</comment>
<evidence type="ECO:0000256" key="2">
    <source>
        <dbReference type="ARBA" id="ARBA00007651"/>
    </source>
</evidence>
<dbReference type="InterPro" id="IPR006702">
    <property type="entry name" value="CASP_dom"/>
</dbReference>
<dbReference type="Pfam" id="PF04535">
    <property type="entry name" value="CASP_dom"/>
    <property type="match status" value="1"/>
</dbReference>
<dbReference type="InterPro" id="IPR006459">
    <property type="entry name" value="CASP/CASPL"/>
</dbReference>
<dbReference type="PANTHER" id="PTHR36488:SF11">
    <property type="entry name" value="CASP-LIKE PROTEIN"/>
    <property type="match status" value="1"/>
</dbReference>
<evidence type="ECO:0000256" key="8">
    <source>
        <dbReference type="SAM" id="MobiDB-lite"/>
    </source>
</evidence>
<name>A0AAW1KSB1_SAPOF</name>
<evidence type="ECO:0000256" key="3">
    <source>
        <dbReference type="ARBA" id="ARBA00022475"/>
    </source>
</evidence>
<keyword evidence="4 7" id="KW-0812">Transmembrane</keyword>
<dbReference type="InterPro" id="IPR044173">
    <property type="entry name" value="CASPL"/>
</dbReference>
<keyword evidence="6 7" id="KW-0472">Membrane</keyword>
<feature type="domain" description="Casparian strip membrane protein" evidence="9">
    <location>
        <begin position="55"/>
        <end position="201"/>
    </location>
</feature>
<dbReference type="GO" id="GO:0005886">
    <property type="term" value="C:plasma membrane"/>
    <property type="evidence" value="ECO:0007669"/>
    <property type="project" value="UniProtKB-SubCell"/>
</dbReference>
<feature type="region of interest" description="Disordered" evidence="8">
    <location>
        <begin position="1"/>
        <end position="24"/>
    </location>
</feature>
<evidence type="ECO:0000256" key="1">
    <source>
        <dbReference type="ARBA" id="ARBA00004651"/>
    </source>
</evidence>
<evidence type="ECO:0000259" key="9">
    <source>
        <dbReference type="Pfam" id="PF04535"/>
    </source>
</evidence>
<proteinExistence type="inferred from homology"/>
<dbReference type="PANTHER" id="PTHR36488">
    <property type="entry name" value="CASP-LIKE PROTEIN 1U1"/>
    <property type="match status" value="1"/>
</dbReference>
<protein>
    <recommendedName>
        <fullName evidence="7">CASP-like protein</fullName>
    </recommendedName>
</protein>
<feature type="transmembrane region" description="Helical" evidence="7">
    <location>
        <begin position="104"/>
        <end position="127"/>
    </location>
</feature>
<dbReference type="Proteomes" id="UP001443914">
    <property type="component" value="Unassembled WGS sequence"/>
</dbReference>
<organism evidence="10 11">
    <name type="scientific">Saponaria officinalis</name>
    <name type="common">Common soapwort</name>
    <name type="synonym">Lychnis saponaria</name>
    <dbReference type="NCBI Taxonomy" id="3572"/>
    <lineage>
        <taxon>Eukaryota</taxon>
        <taxon>Viridiplantae</taxon>
        <taxon>Streptophyta</taxon>
        <taxon>Embryophyta</taxon>
        <taxon>Tracheophyta</taxon>
        <taxon>Spermatophyta</taxon>
        <taxon>Magnoliopsida</taxon>
        <taxon>eudicotyledons</taxon>
        <taxon>Gunneridae</taxon>
        <taxon>Pentapetalae</taxon>
        <taxon>Caryophyllales</taxon>
        <taxon>Caryophyllaceae</taxon>
        <taxon>Caryophylleae</taxon>
        <taxon>Saponaria</taxon>
    </lineage>
</organism>
<keyword evidence="11" id="KW-1185">Reference proteome</keyword>
<evidence type="ECO:0000256" key="7">
    <source>
        <dbReference type="RuleBase" id="RU361233"/>
    </source>
</evidence>